<reference evidence="2" key="1">
    <citation type="journal article" date="2018" name="Heredity">
        <title>nrDNA:mtDNA copy number ratios as a comparative metric for evolutionary and conservation genetics.</title>
        <authorList>
            <person name="Goodall-Copestake W.P."/>
        </authorList>
    </citation>
    <scope>NUCLEOTIDE SEQUENCE</scope>
    <source>
        <strain evidence="2">E184_1</strain>
        <tissue evidence="2">Muscle</tissue>
    </source>
</reference>
<sequence>MSPVFQYLFPSLLLMCGFTSSLMALWLIGETMNLLACYLFVKNSKETSVSDLMQYIFILLGMSVVLLIGITESNTTLIFIGLWGKLGMVPLHMPMVNMVSKVHPSIIVSFFIIPKLPYFMMGFQISPSMVMFPIISFMLLFTRTLTTKEKLGITLSVSSMTLFTAFTLSVGFGIFLFSLTVIWGLGVGYLSNTGNTNIKSLETGILMNIMLPVPGGYSWVAKVIVTQLNLLSYLSVVLFAIMSSLPAFFIMSFFFKHFNSPYTSMKTPPFKWVFVTSYILGIMGIFM</sequence>
<keyword evidence="1" id="KW-0812">Transmembrane</keyword>
<feature type="transmembrane region" description="Helical" evidence="1">
    <location>
        <begin position="270"/>
        <end position="286"/>
    </location>
</feature>
<protein>
    <submittedName>
        <fullName evidence="2">NADH dehydrogenase subunit 2</fullName>
    </submittedName>
</protein>
<dbReference type="EMBL" id="LC333180">
    <property type="protein sequence ID" value="BBB04274.1"/>
    <property type="molecule type" value="Genomic_DNA"/>
</dbReference>
<feature type="transmembrane region" description="Helical" evidence="1">
    <location>
        <begin position="162"/>
        <end position="185"/>
    </location>
</feature>
<feature type="transmembrane region" description="Helical" evidence="1">
    <location>
        <begin position="119"/>
        <end position="141"/>
    </location>
</feature>
<feature type="transmembrane region" description="Helical" evidence="1">
    <location>
        <begin position="12"/>
        <end position="41"/>
    </location>
</feature>
<keyword evidence="2" id="KW-0496">Mitochondrion</keyword>
<feature type="transmembrane region" description="Helical" evidence="1">
    <location>
        <begin position="232"/>
        <end position="255"/>
    </location>
</feature>
<feature type="transmembrane region" description="Helical" evidence="1">
    <location>
        <begin position="205"/>
        <end position="225"/>
    </location>
</feature>
<dbReference type="AlphaFoldDB" id="A0A2Z5UHL7"/>
<name>A0A2Z5UHL7_9UROC</name>
<accession>A0A2Z5UHL7</accession>
<keyword evidence="1" id="KW-1133">Transmembrane helix</keyword>
<geneLocation type="mitochondrion" evidence="2"/>
<organism evidence="2">
    <name type="scientific">Salpa thompsoni</name>
    <dbReference type="NCBI Taxonomy" id="569448"/>
    <lineage>
        <taxon>Eukaryota</taxon>
        <taxon>Metazoa</taxon>
        <taxon>Chordata</taxon>
        <taxon>Tunicata</taxon>
        <taxon>Thaliacea</taxon>
        <taxon>Salpida</taxon>
        <taxon>Salpidae</taxon>
        <taxon>Salpa</taxon>
    </lineage>
</organism>
<evidence type="ECO:0000256" key="1">
    <source>
        <dbReference type="SAM" id="Phobius"/>
    </source>
</evidence>
<evidence type="ECO:0000313" key="2">
    <source>
        <dbReference type="EMBL" id="BBB04274.1"/>
    </source>
</evidence>
<feature type="transmembrane region" description="Helical" evidence="1">
    <location>
        <begin position="53"/>
        <end position="83"/>
    </location>
</feature>
<keyword evidence="1" id="KW-0472">Membrane</keyword>
<gene>
    <name evidence="2" type="primary">nad2</name>
</gene>
<proteinExistence type="predicted"/>